<evidence type="ECO:0000313" key="2">
    <source>
        <dbReference type="Proteomes" id="UP000829720"/>
    </source>
</evidence>
<reference evidence="1" key="1">
    <citation type="submission" date="2021-01" db="EMBL/GenBank/DDBJ databases">
        <authorList>
            <person name="Zahm M."/>
            <person name="Roques C."/>
            <person name="Cabau C."/>
            <person name="Klopp C."/>
            <person name="Donnadieu C."/>
            <person name="Jouanno E."/>
            <person name="Lampietro C."/>
            <person name="Louis A."/>
            <person name="Herpin A."/>
            <person name="Echchiki A."/>
            <person name="Berthelot C."/>
            <person name="Parey E."/>
            <person name="Roest-Crollius H."/>
            <person name="Braasch I."/>
            <person name="Postlethwait J."/>
            <person name="Bobe J."/>
            <person name="Montfort J."/>
            <person name="Bouchez O."/>
            <person name="Begum T."/>
            <person name="Mejri S."/>
            <person name="Adams A."/>
            <person name="Chen W.-J."/>
            <person name="Guiguen Y."/>
        </authorList>
    </citation>
    <scope>NUCLEOTIDE SEQUENCE</scope>
    <source>
        <tissue evidence="1">Blood</tissue>
    </source>
</reference>
<accession>A0A8T3D6V0</accession>
<proteinExistence type="predicted"/>
<comment type="caution">
    <text evidence="1">The sequence shown here is derived from an EMBL/GenBank/DDBJ whole genome shotgun (WGS) entry which is preliminary data.</text>
</comment>
<gene>
    <name evidence="1" type="ORF">AGOR_G00122370</name>
</gene>
<dbReference type="AlphaFoldDB" id="A0A8T3D6V0"/>
<name>A0A8T3D6V0_9TELE</name>
<organism evidence="1 2">
    <name type="scientific">Albula goreensis</name>
    <dbReference type="NCBI Taxonomy" id="1534307"/>
    <lineage>
        <taxon>Eukaryota</taxon>
        <taxon>Metazoa</taxon>
        <taxon>Chordata</taxon>
        <taxon>Craniata</taxon>
        <taxon>Vertebrata</taxon>
        <taxon>Euteleostomi</taxon>
        <taxon>Actinopterygii</taxon>
        <taxon>Neopterygii</taxon>
        <taxon>Teleostei</taxon>
        <taxon>Albuliformes</taxon>
        <taxon>Albulidae</taxon>
        <taxon>Albula</taxon>
    </lineage>
</organism>
<sequence length="76" mass="8674">MSVFTPRCDDCTPILTKYWTILRATASKGSFLFESEQDEWIWDQKLKTYASALNQNLPLETTLNSKTDSHTLEATA</sequence>
<dbReference type="Proteomes" id="UP000829720">
    <property type="component" value="Unassembled WGS sequence"/>
</dbReference>
<dbReference type="EMBL" id="JAERUA010000011">
    <property type="protein sequence ID" value="KAI1893309.1"/>
    <property type="molecule type" value="Genomic_DNA"/>
</dbReference>
<keyword evidence="2" id="KW-1185">Reference proteome</keyword>
<protein>
    <submittedName>
        <fullName evidence="1">Uncharacterized protein</fullName>
    </submittedName>
</protein>
<evidence type="ECO:0000313" key="1">
    <source>
        <dbReference type="EMBL" id="KAI1893309.1"/>
    </source>
</evidence>